<dbReference type="EMBL" id="JACYHB010000008">
    <property type="protein sequence ID" value="MBD8079592.1"/>
    <property type="molecule type" value="Genomic_DNA"/>
</dbReference>
<dbReference type="SUPFAM" id="SSF53383">
    <property type="entry name" value="PLP-dependent transferases"/>
    <property type="match status" value="1"/>
</dbReference>
<comment type="caution">
    <text evidence="8">The sequence shown here is derived from an EMBL/GenBank/DDBJ whole genome shotgun (WGS) entry which is preliminary data.</text>
</comment>
<keyword evidence="8" id="KW-0808">Transferase</keyword>
<evidence type="ECO:0000256" key="4">
    <source>
        <dbReference type="ARBA" id="ARBA00023239"/>
    </source>
</evidence>
<keyword evidence="9" id="KW-1185">Reference proteome</keyword>
<dbReference type="Gene3D" id="3.40.640.10">
    <property type="entry name" value="Type I PLP-dependent aspartate aminotransferase-like (Major domain)"/>
    <property type="match status" value="1"/>
</dbReference>
<keyword evidence="8" id="KW-0032">Aminotransferase</keyword>
<keyword evidence="3" id="KW-0663">Pyridoxal phosphate</keyword>
<dbReference type="InterPro" id="IPR015421">
    <property type="entry name" value="PyrdxlP-dep_Trfase_major"/>
</dbReference>
<dbReference type="EC" id="4.4.1.13" evidence="2"/>
<evidence type="ECO:0000313" key="8">
    <source>
        <dbReference type="EMBL" id="MBD8079592.1"/>
    </source>
</evidence>
<keyword evidence="4" id="KW-0456">Lyase</keyword>
<feature type="region of interest" description="Disordered" evidence="6">
    <location>
        <begin position="1"/>
        <end position="21"/>
    </location>
</feature>
<dbReference type="Proteomes" id="UP000610846">
    <property type="component" value="Unassembled WGS sequence"/>
</dbReference>
<dbReference type="InterPro" id="IPR004839">
    <property type="entry name" value="Aminotransferase_I/II_large"/>
</dbReference>
<comment type="similarity">
    <text evidence="5">Belongs to the class-II pyridoxal-phosphate-dependent aminotransferase family. MalY/PatB cystathionine beta-lyase subfamily.</text>
</comment>
<dbReference type="CDD" id="cd00609">
    <property type="entry name" value="AAT_like"/>
    <property type="match status" value="1"/>
</dbReference>
<comment type="cofactor">
    <cofactor evidence="1">
        <name>pyridoxal 5'-phosphate</name>
        <dbReference type="ChEBI" id="CHEBI:597326"/>
    </cofactor>
</comment>
<protein>
    <recommendedName>
        <fullName evidence="2">cysteine-S-conjugate beta-lyase</fullName>
        <ecNumber evidence="2">4.4.1.13</ecNumber>
    </recommendedName>
</protein>
<dbReference type="Pfam" id="PF00155">
    <property type="entry name" value="Aminotran_1_2"/>
    <property type="match status" value="1"/>
</dbReference>
<proteinExistence type="inferred from homology"/>
<reference evidence="8" key="2">
    <citation type="submission" date="2020-09" db="EMBL/GenBank/DDBJ databases">
        <authorList>
            <person name="Yu Y."/>
        </authorList>
    </citation>
    <scope>NUCLEOTIDE SEQUENCE</scope>
    <source>
        <strain evidence="8">KCTC 49039</strain>
    </source>
</reference>
<dbReference type="InterPro" id="IPR015422">
    <property type="entry name" value="PyrdxlP-dep_Trfase_small"/>
</dbReference>
<dbReference type="InterPro" id="IPR015424">
    <property type="entry name" value="PyrdxlP-dep_Trfase"/>
</dbReference>
<dbReference type="InterPro" id="IPR051798">
    <property type="entry name" value="Class-II_PLP-Dep_Aminotrans"/>
</dbReference>
<reference evidence="8" key="1">
    <citation type="journal article" date="2018" name="Curr. Microbiol.">
        <title>Cellulosimicrobium arenosum sp. nov., Isolated from Marine Sediment Sand.</title>
        <authorList>
            <person name="Oh M."/>
            <person name="Kim J.H."/>
            <person name="Yoon J.H."/>
            <person name="Schumann P."/>
            <person name="Kim W."/>
        </authorList>
    </citation>
    <scope>NUCLEOTIDE SEQUENCE</scope>
    <source>
        <strain evidence="8">KCTC 49039</strain>
    </source>
</reference>
<dbReference type="GO" id="GO:0047804">
    <property type="term" value="F:cysteine-S-conjugate beta-lyase activity"/>
    <property type="evidence" value="ECO:0007669"/>
    <property type="project" value="UniProtKB-EC"/>
</dbReference>
<dbReference type="RefSeq" id="WP_191829173.1">
    <property type="nucleotide sequence ID" value="NZ_JACYHB010000008.1"/>
</dbReference>
<feature type="domain" description="Aminotransferase class I/classII large" evidence="7">
    <location>
        <begin position="68"/>
        <end position="411"/>
    </location>
</feature>
<evidence type="ECO:0000256" key="1">
    <source>
        <dbReference type="ARBA" id="ARBA00001933"/>
    </source>
</evidence>
<gene>
    <name evidence="8" type="ORF">IF651_11045</name>
</gene>
<dbReference type="AlphaFoldDB" id="A0A927PE91"/>
<evidence type="ECO:0000259" key="7">
    <source>
        <dbReference type="Pfam" id="PF00155"/>
    </source>
</evidence>
<name>A0A927PE91_9MICO</name>
<evidence type="ECO:0000313" key="9">
    <source>
        <dbReference type="Proteomes" id="UP000610846"/>
    </source>
</evidence>
<dbReference type="Gene3D" id="3.90.1150.10">
    <property type="entry name" value="Aspartate Aminotransferase, domain 1"/>
    <property type="match status" value="1"/>
</dbReference>
<sequence>MSGTERTEPSTTSGETPLDVPTLAELRRRTSVKWHAYAPDVLPLFVAEMDVAPCEPVVDAVTAAMRAGDTGYDHGPAYAEAFARFAQRRWGWSFDPVTTRTLPDVMLGIVEVLRVLTSPGDAVVVNTPVYPPFFAFPSSEGRRVVGAPLTAEHRIDLATLEAAFADATGVAAHGHGAGSGRRAVWLLCNPHNPTGTAHTPDELAAAVGLARRYGVRVVADEIHAPVTRPGHDGHPATVHTPLLTVPGTDDAVAVVSASKAFNLAGLKAALAVGGPAAAADLRRVPEIAGHGVQHVSVLAHVAALDHGDDWLDQVLVGVERNAWLLADLLAEHLPDVRHRPGDATYLAWLDCRALTDLPDDGGAPAADPFRWFLDRAGVALEDGRRFGPGGAGHVRLNLATNVDVLTEAVERMGASLAR</sequence>
<evidence type="ECO:0000256" key="5">
    <source>
        <dbReference type="ARBA" id="ARBA00037974"/>
    </source>
</evidence>
<evidence type="ECO:0000256" key="6">
    <source>
        <dbReference type="SAM" id="MobiDB-lite"/>
    </source>
</evidence>
<dbReference type="PANTHER" id="PTHR43525">
    <property type="entry name" value="PROTEIN MALY"/>
    <property type="match status" value="1"/>
</dbReference>
<dbReference type="PANTHER" id="PTHR43525:SF2">
    <property type="entry name" value="CYSTATHIONINE BETA-LYASE-RELATED"/>
    <property type="match status" value="1"/>
</dbReference>
<dbReference type="GO" id="GO:0008483">
    <property type="term" value="F:transaminase activity"/>
    <property type="evidence" value="ECO:0007669"/>
    <property type="project" value="UniProtKB-KW"/>
</dbReference>
<evidence type="ECO:0000256" key="2">
    <source>
        <dbReference type="ARBA" id="ARBA00012224"/>
    </source>
</evidence>
<dbReference type="GO" id="GO:0030170">
    <property type="term" value="F:pyridoxal phosphate binding"/>
    <property type="evidence" value="ECO:0007669"/>
    <property type="project" value="InterPro"/>
</dbReference>
<organism evidence="8 9">
    <name type="scientific">Cellulosimicrobium arenosum</name>
    <dbReference type="NCBI Taxonomy" id="2708133"/>
    <lineage>
        <taxon>Bacteria</taxon>
        <taxon>Bacillati</taxon>
        <taxon>Actinomycetota</taxon>
        <taxon>Actinomycetes</taxon>
        <taxon>Micrococcales</taxon>
        <taxon>Promicromonosporaceae</taxon>
        <taxon>Cellulosimicrobium</taxon>
    </lineage>
</organism>
<accession>A0A927PE91</accession>
<evidence type="ECO:0000256" key="3">
    <source>
        <dbReference type="ARBA" id="ARBA00022898"/>
    </source>
</evidence>